<accession>A0A6S6TU55</accession>
<dbReference type="EMBL" id="CACVAZ010000174">
    <property type="protein sequence ID" value="CAA6824272.1"/>
    <property type="molecule type" value="Genomic_DNA"/>
</dbReference>
<dbReference type="GO" id="GO:0019825">
    <property type="term" value="F:oxygen binding"/>
    <property type="evidence" value="ECO:0007669"/>
    <property type="project" value="InterPro"/>
</dbReference>
<dbReference type="Gene3D" id="1.10.490.10">
    <property type="entry name" value="Globins"/>
    <property type="match status" value="1"/>
</dbReference>
<evidence type="ECO:0000313" key="6">
    <source>
        <dbReference type="EMBL" id="CAA6824272.1"/>
    </source>
</evidence>
<evidence type="ECO:0000256" key="4">
    <source>
        <dbReference type="ARBA" id="ARBA00023004"/>
    </source>
</evidence>
<dbReference type="SUPFAM" id="SSF46458">
    <property type="entry name" value="Globin-like"/>
    <property type="match status" value="1"/>
</dbReference>
<keyword evidence="4" id="KW-0408">Iron</keyword>
<dbReference type="GO" id="GO:0005344">
    <property type="term" value="F:oxygen carrier activity"/>
    <property type="evidence" value="ECO:0007669"/>
    <property type="project" value="InterPro"/>
</dbReference>
<dbReference type="GO" id="GO:0046872">
    <property type="term" value="F:metal ion binding"/>
    <property type="evidence" value="ECO:0007669"/>
    <property type="project" value="UniProtKB-KW"/>
</dbReference>
<name>A0A6S6TU55_9BACT</name>
<keyword evidence="3" id="KW-0479">Metal-binding</keyword>
<gene>
    <name evidence="6" type="ORF">HELGO_WM23192</name>
</gene>
<keyword evidence="2" id="KW-0349">Heme</keyword>
<dbReference type="GO" id="GO:0020037">
    <property type="term" value="F:heme binding"/>
    <property type="evidence" value="ECO:0007669"/>
    <property type="project" value="InterPro"/>
</dbReference>
<dbReference type="InterPro" id="IPR009050">
    <property type="entry name" value="Globin-like_sf"/>
</dbReference>
<dbReference type="Pfam" id="PF01152">
    <property type="entry name" value="Bac_globin"/>
    <property type="match status" value="1"/>
</dbReference>
<sequence>MNYSILAHNASYVPPVHKPNPTFLTQVTEQGMRDLLSRFYACLDKSAIRNIFPAIDGKEMEEAAQTSADFFIQICGGPAYFNQRHGMPKMRQRHAPFSITAEGRLHWLICFEEALHPLESSVNEEDLQSFWNYINIFSIMMINR</sequence>
<dbReference type="PANTHER" id="PTHR47366">
    <property type="entry name" value="TWO-ON-TWO HEMOGLOBIN-3"/>
    <property type="match status" value="1"/>
</dbReference>
<dbReference type="AlphaFoldDB" id="A0A6S6TU55"/>
<dbReference type="PANTHER" id="PTHR47366:SF1">
    <property type="entry name" value="TWO-ON-TWO HEMOGLOBIN-3"/>
    <property type="match status" value="1"/>
</dbReference>
<evidence type="ECO:0000256" key="5">
    <source>
        <dbReference type="ARBA" id="ARBA00034496"/>
    </source>
</evidence>
<reference evidence="6" key="1">
    <citation type="submission" date="2020-01" db="EMBL/GenBank/DDBJ databases">
        <authorList>
            <person name="Meier V. D."/>
            <person name="Meier V D."/>
        </authorList>
    </citation>
    <scope>NUCLEOTIDE SEQUENCE</scope>
    <source>
        <strain evidence="6">HLG_WM_MAG_02</strain>
    </source>
</reference>
<dbReference type="InterPro" id="IPR001486">
    <property type="entry name" value="Hemoglobin_trunc"/>
</dbReference>
<evidence type="ECO:0000256" key="3">
    <source>
        <dbReference type="ARBA" id="ARBA00022723"/>
    </source>
</evidence>
<protein>
    <submittedName>
        <fullName evidence="6">Hemoglobin-like protein HbO</fullName>
    </submittedName>
</protein>
<proteinExistence type="inferred from homology"/>
<organism evidence="6">
    <name type="scientific">uncultured Sulfurovum sp</name>
    <dbReference type="NCBI Taxonomy" id="269237"/>
    <lineage>
        <taxon>Bacteria</taxon>
        <taxon>Pseudomonadati</taxon>
        <taxon>Campylobacterota</taxon>
        <taxon>Epsilonproteobacteria</taxon>
        <taxon>Campylobacterales</taxon>
        <taxon>Sulfurovaceae</taxon>
        <taxon>Sulfurovum</taxon>
        <taxon>environmental samples</taxon>
    </lineage>
</organism>
<dbReference type="InterPro" id="IPR044203">
    <property type="entry name" value="GlbO/GLB3-like"/>
</dbReference>
<dbReference type="InterPro" id="IPR012292">
    <property type="entry name" value="Globin/Proto"/>
</dbReference>
<keyword evidence="1" id="KW-0813">Transport</keyword>
<evidence type="ECO:0000256" key="1">
    <source>
        <dbReference type="ARBA" id="ARBA00022448"/>
    </source>
</evidence>
<comment type="similarity">
    <text evidence="5">Belongs to the truncated hemoglobin family. Group II subfamily.</text>
</comment>
<evidence type="ECO:0000256" key="2">
    <source>
        <dbReference type="ARBA" id="ARBA00022617"/>
    </source>
</evidence>